<evidence type="ECO:0008006" key="3">
    <source>
        <dbReference type="Google" id="ProtNLM"/>
    </source>
</evidence>
<dbReference type="PRINTS" id="PR00413">
    <property type="entry name" value="HADHALOGNASE"/>
</dbReference>
<dbReference type="Pfam" id="PF00702">
    <property type="entry name" value="Hydrolase"/>
    <property type="match status" value="1"/>
</dbReference>
<dbReference type="NCBIfam" id="TIGR01549">
    <property type="entry name" value="HAD-SF-IA-v1"/>
    <property type="match status" value="1"/>
</dbReference>
<dbReference type="SFLD" id="SFLDS00003">
    <property type="entry name" value="Haloacid_Dehalogenase"/>
    <property type="match status" value="1"/>
</dbReference>
<accession>A0A1F5Z6N9</accession>
<dbReference type="InterPro" id="IPR023214">
    <property type="entry name" value="HAD_sf"/>
</dbReference>
<name>A0A1F5Z6N9_9BACT</name>
<protein>
    <recommendedName>
        <fullName evidence="3">HAD family hydrolase</fullName>
    </recommendedName>
</protein>
<gene>
    <name evidence="1" type="ORF">A2872_03280</name>
</gene>
<dbReference type="EMBL" id="MFJG01000001">
    <property type="protein sequence ID" value="OGG07837.1"/>
    <property type="molecule type" value="Genomic_DNA"/>
</dbReference>
<dbReference type="CDD" id="cd02603">
    <property type="entry name" value="HAD_sEH-N_like"/>
    <property type="match status" value="1"/>
</dbReference>
<reference evidence="1 2" key="1">
    <citation type="journal article" date="2016" name="Nat. Commun.">
        <title>Thousands of microbial genomes shed light on interconnected biogeochemical processes in an aquifer system.</title>
        <authorList>
            <person name="Anantharaman K."/>
            <person name="Brown C.T."/>
            <person name="Hug L.A."/>
            <person name="Sharon I."/>
            <person name="Castelle C.J."/>
            <person name="Probst A.J."/>
            <person name="Thomas B.C."/>
            <person name="Singh A."/>
            <person name="Wilkins M.J."/>
            <person name="Karaoz U."/>
            <person name="Brodie E.L."/>
            <person name="Williams K.H."/>
            <person name="Hubbard S.S."/>
            <person name="Banfield J.F."/>
        </authorList>
    </citation>
    <scope>NUCLEOTIDE SEQUENCE [LARGE SCALE GENOMIC DNA]</scope>
</reference>
<evidence type="ECO:0000313" key="1">
    <source>
        <dbReference type="EMBL" id="OGG07837.1"/>
    </source>
</evidence>
<dbReference type="AlphaFoldDB" id="A0A1F5Z6N9"/>
<comment type="caution">
    <text evidence="1">The sequence shown here is derived from an EMBL/GenBank/DDBJ whole genome shotgun (WGS) entry which is preliminary data.</text>
</comment>
<evidence type="ECO:0000313" key="2">
    <source>
        <dbReference type="Proteomes" id="UP000178681"/>
    </source>
</evidence>
<dbReference type="STRING" id="1798377.A2872_03280"/>
<dbReference type="Gene3D" id="3.40.50.1000">
    <property type="entry name" value="HAD superfamily/HAD-like"/>
    <property type="match status" value="1"/>
</dbReference>
<dbReference type="InterPro" id="IPR023198">
    <property type="entry name" value="PGP-like_dom2"/>
</dbReference>
<dbReference type="PANTHER" id="PTHR43611:SF3">
    <property type="entry name" value="FLAVIN MONONUCLEOTIDE HYDROLASE 1, CHLOROPLATIC"/>
    <property type="match status" value="1"/>
</dbReference>
<dbReference type="InterPro" id="IPR006439">
    <property type="entry name" value="HAD-SF_hydro_IA"/>
</dbReference>
<dbReference type="SFLD" id="SFLDG01129">
    <property type="entry name" value="C1.5:_HAD__Beta-PGM__Phosphata"/>
    <property type="match status" value="1"/>
</dbReference>
<dbReference type="SUPFAM" id="SSF56784">
    <property type="entry name" value="HAD-like"/>
    <property type="match status" value="1"/>
</dbReference>
<organism evidence="1 2">
    <name type="scientific">Candidatus Gottesmanbacteria bacterium RIFCSPHIGHO2_01_FULL_42_12</name>
    <dbReference type="NCBI Taxonomy" id="1798377"/>
    <lineage>
        <taxon>Bacteria</taxon>
        <taxon>Candidatus Gottesmaniibacteriota</taxon>
    </lineage>
</organism>
<dbReference type="Proteomes" id="UP000178681">
    <property type="component" value="Unassembled WGS sequence"/>
</dbReference>
<sequence>MIKTYIFDVGGVLMEDADSFGSLYKAVTKMAGLTPETMAQIWARHYPKMAIGLEHLEDFFKEVTALSPNKVSVKKLLDCYKKSSVVKAKIITLIKNLRKRGFRLVILSNDTLEGAKIRVDKFKNLFDNLYVSARLSLKKPDPKIFEIIITREKINPQETLFIDDRERNILAAKALGFNTLHVTDKEQLAKDLK</sequence>
<dbReference type="InterPro" id="IPR036412">
    <property type="entry name" value="HAD-like_sf"/>
</dbReference>
<proteinExistence type="predicted"/>
<dbReference type="PANTHER" id="PTHR43611">
    <property type="entry name" value="ALPHA-D-GLUCOSE 1-PHOSPHATE PHOSPHATASE"/>
    <property type="match status" value="1"/>
</dbReference>
<dbReference type="Gene3D" id="1.10.150.240">
    <property type="entry name" value="Putative phosphatase, domain 2"/>
    <property type="match status" value="1"/>
</dbReference>
<dbReference type="NCBIfam" id="TIGR01509">
    <property type="entry name" value="HAD-SF-IA-v3"/>
    <property type="match status" value="1"/>
</dbReference>